<proteinExistence type="inferred from homology"/>
<feature type="domain" description="Saccharopine dehydrogenase NADP binding" evidence="2">
    <location>
        <begin position="15"/>
        <end position="146"/>
    </location>
</feature>
<evidence type="ECO:0000313" key="3">
    <source>
        <dbReference type="EMBL" id="SJM69498.1"/>
    </source>
</evidence>
<comment type="similarity">
    <text evidence="1">Belongs to the saccharopine dehydrogenase family. Enoyl reductase subfamily.</text>
</comment>
<dbReference type="Proteomes" id="UP000188357">
    <property type="component" value="Unassembled WGS sequence"/>
</dbReference>
<reference evidence="3 4" key="1">
    <citation type="submission" date="2017-02" db="EMBL/GenBank/DDBJ databases">
        <authorList>
            <person name="Peterson S.W."/>
        </authorList>
    </citation>
    <scope>NUCLEOTIDE SEQUENCE [LARGE SCALE GENOMIC DNA]</scope>
    <source>
        <strain evidence="3">Psychrobacter_piechaudii</strain>
    </source>
</reference>
<dbReference type="EC" id="1.3.1.-" evidence="3"/>
<dbReference type="SUPFAM" id="SSF51735">
    <property type="entry name" value="NAD(P)-binding Rossmann-fold domains"/>
    <property type="match status" value="1"/>
</dbReference>
<dbReference type="Gene3D" id="3.40.50.720">
    <property type="entry name" value="NAD(P)-binding Rossmann-like Domain"/>
    <property type="match status" value="1"/>
</dbReference>
<dbReference type="AlphaFoldDB" id="A0A1R4GMR1"/>
<dbReference type="GO" id="GO:0009247">
    <property type="term" value="P:glycolipid biosynthetic process"/>
    <property type="evidence" value="ECO:0007669"/>
    <property type="project" value="TreeGrafter"/>
</dbReference>
<dbReference type="InterPro" id="IPR005097">
    <property type="entry name" value="Sacchrp_dh_NADP-bd"/>
</dbReference>
<dbReference type="PANTHER" id="PTHR12286:SF5">
    <property type="entry name" value="SACCHAROPINE DEHYDROGENASE-LIKE OXIDOREDUCTASE"/>
    <property type="match status" value="1"/>
</dbReference>
<dbReference type="EMBL" id="FUGE01000099">
    <property type="protein sequence ID" value="SJM69498.1"/>
    <property type="molecule type" value="Genomic_DNA"/>
</dbReference>
<dbReference type="Pfam" id="PF03435">
    <property type="entry name" value="Sacchrp_dh_NADP"/>
    <property type="match status" value="1"/>
</dbReference>
<evidence type="ECO:0000256" key="1">
    <source>
        <dbReference type="ARBA" id="ARBA00010591"/>
    </source>
</evidence>
<dbReference type="RefSeq" id="WP_077450605.1">
    <property type="nucleotide sequence ID" value="NZ_FUGE01000099.1"/>
</dbReference>
<organism evidence="3 4">
    <name type="scientific">Psychrobacter piechaudii</name>
    <dbReference type="NCBI Taxonomy" id="1945521"/>
    <lineage>
        <taxon>Bacteria</taxon>
        <taxon>Pseudomonadati</taxon>
        <taxon>Pseudomonadota</taxon>
        <taxon>Gammaproteobacteria</taxon>
        <taxon>Moraxellales</taxon>
        <taxon>Moraxellaceae</taxon>
        <taxon>Psychrobacter</taxon>
    </lineage>
</organism>
<gene>
    <name evidence="3" type="ORF">A1232T_00785</name>
</gene>
<keyword evidence="4" id="KW-1185">Reference proteome</keyword>
<dbReference type="FunFam" id="3.40.50.720:FF:000413">
    <property type="entry name" value="Trans-acting enoyl reductase"/>
    <property type="match status" value="1"/>
</dbReference>
<name>A0A1R4GMR1_9GAMM</name>
<accession>A0A1R4GMR1</accession>
<dbReference type="STRING" id="1945521.A1232T_00785"/>
<dbReference type="InterPro" id="IPR036291">
    <property type="entry name" value="NAD(P)-bd_dom_sf"/>
</dbReference>
<protein>
    <submittedName>
        <fullName evidence="3">Putative trans-acting enoyl reductase</fullName>
        <ecNumber evidence="3">1.3.1.-</ecNumber>
    </submittedName>
</protein>
<dbReference type="PANTHER" id="PTHR12286">
    <property type="entry name" value="SACCHAROPINE DEHYDROGENASE-LIKE OXIDOREDUCTASE"/>
    <property type="match status" value="1"/>
</dbReference>
<evidence type="ECO:0000313" key="4">
    <source>
        <dbReference type="Proteomes" id="UP000188357"/>
    </source>
</evidence>
<dbReference type="GO" id="GO:0016491">
    <property type="term" value="F:oxidoreductase activity"/>
    <property type="evidence" value="ECO:0007669"/>
    <property type="project" value="UniProtKB-KW"/>
</dbReference>
<evidence type="ECO:0000259" key="2">
    <source>
        <dbReference type="Pfam" id="PF03435"/>
    </source>
</evidence>
<sequence length="419" mass="46197">MTNENIKNSQQKYGIVLYGATSFVGQLVAAYLQKFLTEGSADNEVSWAIAGRNQQKLQQVKEQVGNTELPIIIADSDDADSLNKMAAQAKVIISTVGPYLKYGEPLIKACAENGTDYVDLTGEALFIKNMLDKYQQTAKDSGARIVNSCGFDSLPSDLGVLFTQNCAQKEHGEYCETINMRVKAAKGGLSGGTVSSMATIFEELGKDKSLRKQLANPYLLNDDDNRPNVRQENVNLPQWDAENERWVAPFIMASINTRIVHRSNQLRDYQYGRDFKYDEAMWLPAGLKGRLMSYGMTAGIAGFAASMMFKPSRDLLNEHVLPKSGDGPSKSEQENGYFDIRFFGHTNNNQEVLTKVTGDKDPGYGSTCQMLAQSALCLLQDISKQEVEGGFWTPAAAMGEALIERLQDHAGIEFVELSA</sequence>
<keyword evidence="3" id="KW-0560">Oxidoreductase</keyword>
<dbReference type="OrthoDB" id="4420885at2"/>
<dbReference type="InterPro" id="IPR051276">
    <property type="entry name" value="Saccharopine_DH-like_oxidrdct"/>
</dbReference>
<dbReference type="GO" id="GO:0005886">
    <property type="term" value="C:plasma membrane"/>
    <property type="evidence" value="ECO:0007669"/>
    <property type="project" value="TreeGrafter"/>
</dbReference>